<protein>
    <submittedName>
        <fullName evidence="2">Galectin</fullName>
    </submittedName>
</protein>
<dbReference type="WBParaSite" id="RSKR_0000836400.1">
    <property type="protein sequence ID" value="RSKR_0000836400.1"/>
    <property type="gene ID" value="RSKR_0000836400"/>
</dbReference>
<sequence>MHSVFNPCVPFVEPIYEPLRPGCRIYIRGRMHGHHERDFSIELLSGPNIVMSAKFHFNHHHHHHEKGLYLNNYLNGYWGSELWTHNPIHAHEHFTLIIEVHESHYDLIVDGCETVSFPNRPPYHFAVQGLGVRGDVHIEEIQYENFSCYDNWGGSYDFGHSGYYGYGTDSYCAPIFHENHPHRYRSRSRSRSRSYSRSCSR</sequence>
<name>A0AC35U5T3_9BILA</name>
<organism evidence="1 2">
    <name type="scientific">Rhabditophanes sp. KR3021</name>
    <dbReference type="NCBI Taxonomy" id="114890"/>
    <lineage>
        <taxon>Eukaryota</taxon>
        <taxon>Metazoa</taxon>
        <taxon>Ecdysozoa</taxon>
        <taxon>Nematoda</taxon>
        <taxon>Chromadorea</taxon>
        <taxon>Rhabditida</taxon>
        <taxon>Tylenchina</taxon>
        <taxon>Panagrolaimomorpha</taxon>
        <taxon>Strongyloidoidea</taxon>
        <taxon>Alloionematidae</taxon>
        <taxon>Rhabditophanes</taxon>
    </lineage>
</organism>
<reference evidence="2" key="1">
    <citation type="submission" date="2016-11" db="UniProtKB">
        <authorList>
            <consortium name="WormBaseParasite"/>
        </authorList>
    </citation>
    <scope>IDENTIFICATION</scope>
    <source>
        <strain evidence="2">KR3021</strain>
    </source>
</reference>
<evidence type="ECO:0000313" key="1">
    <source>
        <dbReference type="Proteomes" id="UP000095286"/>
    </source>
</evidence>
<dbReference type="Proteomes" id="UP000095286">
    <property type="component" value="Unplaced"/>
</dbReference>
<accession>A0AC35U5T3</accession>
<proteinExistence type="predicted"/>
<evidence type="ECO:0000313" key="2">
    <source>
        <dbReference type="WBParaSite" id="RSKR_0000836400.1"/>
    </source>
</evidence>